<dbReference type="STRING" id="60711.ENSCSAP00000006155"/>
<organism evidence="9 10">
    <name type="scientific">Chlorocebus sabaeus</name>
    <name type="common">Green monkey</name>
    <name type="synonym">Simia sabaea</name>
    <dbReference type="NCBI Taxonomy" id="60711"/>
    <lineage>
        <taxon>Eukaryota</taxon>
        <taxon>Metazoa</taxon>
        <taxon>Chordata</taxon>
        <taxon>Craniata</taxon>
        <taxon>Vertebrata</taxon>
        <taxon>Euteleostomi</taxon>
        <taxon>Mammalia</taxon>
        <taxon>Eutheria</taxon>
        <taxon>Euarchontoglires</taxon>
        <taxon>Primates</taxon>
        <taxon>Haplorrhini</taxon>
        <taxon>Catarrhini</taxon>
        <taxon>Cercopithecidae</taxon>
        <taxon>Cercopithecinae</taxon>
        <taxon>Chlorocebus</taxon>
    </lineage>
</organism>
<evidence type="ECO:0000256" key="2">
    <source>
        <dbReference type="ARBA" id="ARBA00022980"/>
    </source>
</evidence>
<sequence length="199" mass="21885">MTEWETAVPVVAETPDTKLSGKWMITNDDVQISDISLQDYIAVKEKYAKYLPHSAGPYAATCFCKAQCPTVEPLTNSMMMHGHNSSKKLMTVHIIKHAFNFIHLLTGENPLQALVNTIINGGPQEDSTCIGQAVDMSLLHHVNQATWLLCTGTHEAAFQKIKTIAECLANELINATKGSSNSYAIKKKDELEHVAKSNC</sequence>
<evidence type="ECO:0000256" key="5">
    <source>
        <dbReference type="ARBA" id="ARBA00044560"/>
    </source>
</evidence>
<comment type="subunit">
    <text evidence="7">Component of the small ribosomal subunit. Part of the small subunit (SSU) processome, composed of more than 70 proteins and the RNA chaperone small nucleolar RNA (snoRNA) U3.</text>
</comment>
<dbReference type="InterPro" id="IPR005716">
    <property type="entry name" value="Ribosomal_uS7_euk/arc"/>
</dbReference>
<keyword evidence="10" id="KW-1185">Reference proteome</keyword>
<dbReference type="FunFam" id="1.10.455.10:FF:000010">
    <property type="entry name" value="Ribosomal protein"/>
    <property type="match status" value="1"/>
</dbReference>
<protein>
    <recommendedName>
        <fullName evidence="4">Small ribosomal subunit protein uS7</fullName>
    </recommendedName>
    <alternativeName>
        <fullName evidence="5">40S ribosomal protein S5</fullName>
    </alternativeName>
</protein>
<reference evidence="9" key="2">
    <citation type="submission" date="2025-08" db="UniProtKB">
        <authorList>
            <consortium name="Ensembl"/>
        </authorList>
    </citation>
    <scope>IDENTIFICATION</scope>
</reference>
<dbReference type="jPOST" id="A0A0D9RC16"/>
<keyword evidence="2" id="KW-0689">Ribosomal protein</keyword>
<comment type="similarity">
    <text evidence="1">Belongs to the universal ribosomal protein uS7 family.</text>
</comment>
<evidence type="ECO:0000313" key="9">
    <source>
        <dbReference type="Ensembl" id="ENSCSAP00000006155.1"/>
    </source>
</evidence>
<dbReference type="Proteomes" id="UP000029965">
    <property type="component" value="Chromosome 2"/>
</dbReference>
<comment type="function">
    <text evidence="6">Component of the small ribosomal subunit. The ribosome is a large ribonucleoprotein complex responsible for the synthesis of proteins in the cell. Part of the small subunit (SSU) processome, first precursor of the small eukaryotic ribosomal subunit. During the assembly of the SSU processome in the nucleolus, many ribosome biogenesis factors, an RNA chaperone and ribosomal proteins associate with the nascent pre-rRNA and work in concert to generate RNA folding, modifications, rearrangements and cleavage as well as targeted degradation of pre-ribosomal RNA by the RNA exosome.</text>
</comment>
<dbReference type="CDD" id="cd14867">
    <property type="entry name" value="uS7_Eukaryote"/>
    <property type="match status" value="1"/>
</dbReference>
<evidence type="ECO:0000313" key="10">
    <source>
        <dbReference type="Proteomes" id="UP000029965"/>
    </source>
</evidence>
<evidence type="ECO:0000256" key="3">
    <source>
        <dbReference type="ARBA" id="ARBA00023274"/>
    </source>
</evidence>
<name>A0A0D9RC16_CHLSB</name>
<dbReference type="InterPro" id="IPR036823">
    <property type="entry name" value="Ribosomal_uS7_dom_sf"/>
</dbReference>
<dbReference type="OMA" id="MIMCIIK"/>
<evidence type="ECO:0000256" key="1">
    <source>
        <dbReference type="ARBA" id="ARBA00007151"/>
    </source>
</evidence>
<dbReference type="GO" id="GO:0003735">
    <property type="term" value="F:structural constituent of ribosome"/>
    <property type="evidence" value="ECO:0007669"/>
    <property type="project" value="InterPro"/>
</dbReference>
<reference evidence="9" key="3">
    <citation type="submission" date="2025-09" db="UniProtKB">
        <authorList>
            <consortium name="Ensembl"/>
        </authorList>
    </citation>
    <scope>IDENTIFICATION</scope>
</reference>
<dbReference type="InterPro" id="IPR023798">
    <property type="entry name" value="Ribosomal_uS7_dom"/>
</dbReference>
<feature type="domain" description="Small ribosomal subunit protein uS7" evidence="8">
    <location>
        <begin position="61"/>
        <end position="198"/>
    </location>
</feature>
<dbReference type="eggNOG" id="KOG3291">
    <property type="taxonomic scope" value="Eukaryota"/>
</dbReference>
<proteinExistence type="inferred from homology"/>
<dbReference type="SUPFAM" id="SSF47973">
    <property type="entry name" value="Ribosomal protein S7"/>
    <property type="match status" value="1"/>
</dbReference>
<keyword evidence="3" id="KW-0687">Ribonucleoprotein</keyword>
<dbReference type="Ensembl" id="ENSCSAT00000007996.1">
    <property type="protein sequence ID" value="ENSCSAP00000006155.1"/>
    <property type="gene ID" value="ENSCSAG00000009927.1"/>
</dbReference>
<dbReference type="Gene3D" id="1.10.455.10">
    <property type="entry name" value="Ribosomal protein S7 domain"/>
    <property type="match status" value="1"/>
</dbReference>
<dbReference type="Pfam" id="PF00177">
    <property type="entry name" value="Ribosomal_S7"/>
    <property type="match status" value="1"/>
</dbReference>
<reference evidence="9 10" key="1">
    <citation type="submission" date="2014-03" db="EMBL/GenBank/DDBJ databases">
        <authorList>
            <person name="Warren W."/>
            <person name="Wilson R.K."/>
        </authorList>
    </citation>
    <scope>NUCLEOTIDE SEQUENCE</scope>
</reference>
<dbReference type="InterPro" id="IPR000235">
    <property type="entry name" value="Ribosomal_uS7"/>
</dbReference>
<evidence type="ECO:0000256" key="7">
    <source>
        <dbReference type="ARBA" id="ARBA00046547"/>
    </source>
</evidence>
<dbReference type="GO" id="GO:0006412">
    <property type="term" value="P:translation"/>
    <property type="evidence" value="ECO:0007669"/>
    <property type="project" value="InterPro"/>
</dbReference>
<dbReference type="PANTHER" id="PTHR11205">
    <property type="entry name" value="RIBOSOMAL PROTEIN S7"/>
    <property type="match status" value="1"/>
</dbReference>
<evidence type="ECO:0000256" key="6">
    <source>
        <dbReference type="ARBA" id="ARBA00045441"/>
    </source>
</evidence>
<dbReference type="PIRSF" id="PIRSF002122">
    <property type="entry name" value="RPS7p_RPS7a_RPS5e_RPS7o"/>
    <property type="match status" value="1"/>
</dbReference>
<evidence type="ECO:0000256" key="4">
    <source>
        <dbReference type="ARBA" id="ARBA00044531"/>
    </source>
</evidence>
<dbReference type="EMBL" id="AQIB01142345">
    <property type="status" value="NOT_ANNOTATED_CDS"/>
    <property type="molecule type" value="Genomic_DNA"/>
</dbReference>
<dbReference type="FunFam" id="1.10.455.10:FF:000025">
    <property type="entry name" value="Uncharacterized protein"/>
    <property type="match status" value="1"/>
</dbReference>
<dbReference type="NCBIfam" id="TIGR01028">
    <property type="entry name" value="uS7_euk_arch"/>
    <property type="match status" value="1"/>
</dbReference>
<dbReference type="Bgee" id="ENSCSAG00000009927">
    <property type="expression patterns" value="Expressed in fibroblast and 3 other cell types or tissues"/>
</dbReference>
<dbReference type="GeneTree" id="ENSGT00390000010806"/>
<dbReference type="GO" id="GO:0015935">
    <property type="term" value="C:small ribosomal subunit"/>
    <property type="evidence" value="ECO:0007669"/>
    <property type="project" value="InterPro"/>
</dbReference>
<evidence type="ECO:0000259" key="8">
    <source>
        <dbReference type="Pfam" id="PF00177"/>
    </source>
</evidence>
<accession>A0A0D9RC16</accession>
<dbReference type="AlphaFoldDB" id="A0A0D9RC16"/>